<evidence type="ECO:0000313" key="2">
    <source>
        <dbReference type="Proteomes" id="UP000030671"/>
    </source>
</evidence>
<dbReference type="HOGENOM" id="CLU_909301_0_0_1"/>
<dbReference type="RefSeq" id="XP_009545173.1">
    <property type="nucleotide sequence ID" value="XM_009546878.1"/>
</dbReference>
<evidence type="ECO:0000313" key="1">
    <source>
        <dbReference type="EMBL" id="ETW82861.1"/>
    </source>
</evidence>
<keyword evidence="2" id="KW-1185">Reference proteome</keyword>
<organism evidence="1 2">
    <name type="scientific">Heterobasidion irregulare (strain TC 32-1)</name>
    <dbReference type="NCBI Taxonomy" id="747525"/>
    <lineage>
        <taxon>Eukaryota</taxon>
        <taxon>Fungi</taxon>
        <taxon>Dikarya</taxon>
        <taxon>Basidiomycota</taxon>
        <taxon>Agaricomycotina</taxon>
        <taxon>Agaricomycetes</taxon>
        <taxon>Russulales</taxon>
        <taxon>Bondarzewiaceae</taxon>
        <taxon>Heterobasidion</taxon>
        <taxon>Heterobasidion annosum species complex</taxon>
    </lineage>
</organism>
<dbReference type="Proteomes" id="UP000030671">
    <property type="component" value="Unassembled WGS sequence"/>
</dbReference>
<dbReference type="GeneID" id="20666207"/>
<name>W4KCS6_HETIT</name>
<accession>W4KCS6</accession>
<dbReference type="EMBL" id="KI925457">
    <property type="protein sequence ID" value="ETW82861.1"/>
    <property type="molecule type" value="Genomic_DNA"/>
</dbReference>
<proteinExistence type="predicted"/>
<dbReference type="InParanoid" id="W4KCS6"/>
<reference evidence="1 2" key="1">
    <citation type="journal article" date="2012" name="New Phytol.">
        <title>Insight into trade-off between wood decay and parasitism from the genome of a fungal forest pathogen.</title>
        <authorList>
            <person name="Olson A."/>
            <person name="Aerts A."/>
            <person name="Asiegbu F."/>
            <person name="Belbahri L."/>
            <person name="Bouzid O."/>
            <person name="Broberg A."/>
            <person name="Canback B."/>
            <person name="Coutinho P.M."/>
            <person name="Cullen D."/>
            <person name="Dalman K."/>
            <person name="Deflorio G."/>
            <person name="van Diepen L.T."/>
            <person name="Dunand C."/>
            <person name="Duplessis S."/>
            <person name="Durling M."/>
            <person name="Gonthier P."/>
            <person name="Grimwood J."/>
            <person name="Fossdal C.G."/>
            <person name="Hansson D."/>
            <person name="Henrissat B."/>
            <person name="Hietala A."/>
            <person name="Himmelstrand K."/>
            <person name="Hoffmeister D."/>
            <person name="Hogberg N."/>
            <person name="James T.Y."/>
            <person name="Karlsson M."/>
            <person name="Kohler A."/>
            <person name="Kues U."/>
            <person name="Lee Y.H."/>
            <person name="Lin Y.C."/>
            <person name="Lind M."/>
            <person name="Lindquist E."/>
            <person name="Lombard V."/>
            <person name="Lucas S."/>
            <person name="Lunden K."/>
            <person name="Morin E."/>
            <person name="Murat C."/>
            <person name="Park J."/>
            <person name="Raffaello T."/>
            <person name="Rouze P."/>
            <person name="Salamov A."/>
            <person name="Schmutz J."/>
            <person name="Solheim H."/>
            <person name="Stahlberg J."/>
            <person name="Velez H."/>
            <person name="de Vries R.P."/>
            <person name="Wiebenga A."/>
            <person name="Woodward S."/>
            <person name="Yakovlev I."/>
            <person name="Garbelotto M."/>
            <person name="Martin F."/>
            <person name="Grigoriev I.V."/>
            <person name="Stenlid J."/>
        </authorList>
    </citation>
    <scope>NUCLEOTIDE SEQUENCE [LARGE SCALE GENOMIC DNA]</scope>
    <source>
        <strain evidence="1 2">TC 32-1</strain>
    </source>
</reference>
<sequence>MRAKRVPYPSDAHPASAASISSVRYRCVTPLNAALNAHPVFCRAAHHNAPSSERVPAIFVPRAYQPRLRHLNYLVAYVCSMMRDVAGTRAADSGSEAEAEVRAEMERALVFLNAVREAFFEDVRAKFYDAKSNTSGIRQNGESARPRRMDDSWRSPRFDAYLRELYFVRNHREDAVGRYVKEHGALVGDPVQLGKAHALPCLMVLTGCYWQAWAAQNDDAMACYGTEDDEGFYHGIPAAKEEARALKDELFLSEATRRRHQSSSDHYLVTVFRECLEEGLQDTRRLCSLVWKILHNYGHPTGSSVE</sequence>
<gene>
    <name evidence="1" type="ORF">HETIRDRAFT_107024</name>
</gene>
<dbReference type="KEGG" id="hir:HETIRDRAFT_107024"/>
<dbReference type="AlphaFoldDB" id="W4KCS6"/>
<protein>
    <submittedName>
        <fullName evidence="1">Uncharacterized protein</fullName>
    </submittedName>
</protein>